<dbReference type="InterPro" id="IPR011990">
    <property type="entry name" value="TPR-like_helical_dom_sf"/>
</dbReference>
<feature type="repeat" description="PPR" evidence="2">
    <location>
        <begin position="197"/>
        <end position="231"/>
    </location>
</feature>
<evidence type="ECO:0000313" key="4">
    <source>
        <dbReference type="Proteomes" id="UP000654075"/>
    </source>
</evidence>
<reference evidence="3" key="1">
    <citation type="submission" date="2021-02" db="EMBL/GenBank/DDBJ databases">
        <authorList>
            <person name="Dougan E. K."/>
            <person name="Rhodes N."/>
            <person name="Thang M."/>
            <person name="Chan C."/>
        </authorList>
    </citation>
    <scope>NUCLEOTIDE SEQUENCE</scope>
</reference>
<dbReference type="InterPro" id="IPR002885">
    <property type="entry name" value="PPR_rpt"/>
</dbReference>
<proteinExistence type="predicted"/>
<dbReference type="PANTHER" id="PTHR47447:SF17">
    <property type="entry name" value="OS12G0638900 PROTEIN"/>
    <property type="match status" value="1"/>
</dbReference>
<dbReference type="AlphaFoldDB" id="A0A813GCW4"/>
<dbReference type="Proteomes" id="UP000654075">
    <property type="component" value="Unassembled WGS sequence"/>
</dbReference>
<keyword evidence="1" id="KW-0677">Repeat</keyword>
<evidence type="ECO:0000256" key="2">
    <source>
        <dbReference type="PROSITE-ProRule" id="PRU00708"/>
    </source>
</evidence>
<dbReference type="EMBL" id="CAJNNV010027876">
    <property type="protein sequence ID" value="CAE8622027.1"/>
    <property type="molecule type" value="Genomic_DNA"/>
</dbReference>
<feature type="non-terminal residue" evidence="3">
    <location>
        <position position="1"/>
    </location>
</feature>
<dbReference type="Gene3D" id="1.25.40.10">
    <property type="entry name" value="Tetratricopeptide repeat domain"/>
    <property type="match status" value="2"/>
</dbReference>
<accession>A0A813GCW4</accession>
<feature type="non-terminal residue" evidence="3">
    <location>
        <position position="248"/>
    </location>
</feature>
<protein>
    <recommendedName>
        <fullName evidence="5">Pentatricopeptide repeat-containing protein, chloroplastic</fullName>
    </recommendedName>
</protein>
<evidence type="ECO:0000313" key="3">
    <source>
        <dbReference type="EMBL" id="CAE8622027.1"/>
    </source>
</evidence>
<feature type="repeat" description="PPR" evidence="2">
    <location>
        <begin position="162"/>
        <end position="196"/>
    </location>
</feature>
<dbReference type="Pfam" id="PF13041">
    <property type="entry name" value="PPR_2"/>
    <property type="match status" value="1"/>
</dbReference>
<dbReference type="Pfam" id="PF01535">
    <property type="entry name" value="PPR"/>
    <property type="match status" value="1"/>
</dbReference>
<dbReference type="PANTHER" id="PTHR47447">
    <property type="entry name" value="OS03G0856100 PROTEIN"/>
    <property type="match status" value="1"/>
</dbReference>
<keyword evidence="4" id="KW-1185">Reference proteome</keyword>
<name>A0A813GCW4_POLGL</name>
<dbReference type="PROSITE" id="PS51375">
    <property type="entry name" value="PPR"/>
    <property type="match status" value="3"/>
</dbReference>
<evidence type="ECO:0008006" key="5">
    <source>
        <dbReference type="Google" id="ProtNLM"/>
    </source>
</evidence>
<organism evidence="3 4">
    <name type="scientific">Polarella glacialis</name>
    <name type="common">Dinoflagellate</name>
    <dbReference type="NCBI Taxonomy" id="89957"/>
    <lineage>
        <taxon>Eukaryota</taxon>
        <taxon>Sar</taxon>
        <taxon>Alveolata</taxon>
        <taxon>Dinophyceae</taxon>
        <taxon>Suessiales</taxon>
        <taxon>Suessiaceae</taxon>
        <taxon>Polarella</taxon>
    </lineage>
</organism>
<evidence type="ECO:0000256" key="1">
    <source>
        <dbReference type="ARBA" id="ARBA00022737"/>
    </source>
</evidence>
<gene>
    <name evidence="3" type="ORF">PGLA1383_LOCUS39541</name>
</gene>
<feature type="repeat" description="PPR" evidence="2">
    <location>
        <begin position="58"/>
        <end position="92"/>
    </location>
</feature>
<sequence length="248" mass="26789">RAAQWQRGLRIFGEAPVEVAPDAYSLVAVASCCAAAARWEQALALALPSPGSGARSPSTVVFNAAAAACARAARWELCLELLDSMAQRRAVPDDVSYSIAIHSLGERGGCSQRWPLALALLSRRRPARLSAVNAAIAACCSASQWQQSCMLLFAADVADERDVISFNSSIAACERAWKWEHSLKLISDMDRRRLDPDVVSFTAAANACEQARQWSLALLVLDQLRARGLRPAVASLTVAARAAQRWEQ</sequence>
<comment type="caution">
    <text evidence="3">The sequence shown here is derived from an EMBL/GenBank/DDBJ whole genome shotgun (WGS) entry which is preliminary data.</text>
</comment>
<dbReference type="OrthoDB" id="185373at2759"/>